<dbReference type="GO" id="GO:0005576">
    <property type="term" value="C:extracellular region"/>
    <property type="evidence" value="ECO:0007669"/>
    <property type="project" value="UniProtKB-SubCell"/>
</dbReference>
<dbReference type="InterPro" id="IPR011330">
    <property type="entry name" value="Glyco_hydro/deAcase_b/a-brl"/>
</dbReference>
<dbReference type="PANTHER" id="PTHR34216:SF3">
    <property type="entry name" value="POLY-BETA-1,6-N-ACETYL-D-GLUCOSAMINE N-DEACETYLASE"/>
    <property type="match status" value="1"/>
</dbReference>
<evidence type="ECO:0000256" key="2">
    <source>
        <dbReference type="ARBA" id="ARBA00022729"/>
    </source>
</evidence>
<dbReference type="AlphaFoldDB" id="A0A226C2Y2"/>
<evidence type="ECO:0000313" key="6">
    <source>
        <dbReference type="Proteomes" id="UP000214588"/>
    </source>
</evidence>
<evidence type="ECO:0000313" key="5">
    <source>
        <dbReference type="EMBL" id="OWZ84767.1"/>
    </source>
</evidence>
<keyword evidence="2" id="KW-0732">Signal</keyword>
<accession>A0A226C2Y2</accession>
<comment type="caution">
    <text evidence="5">The sequence shown here is derived from an EMBL/GenBank/DDBJ whole genome shotgun (WGS) entry which is preliminary data.</text>
</comment>
<dbReference type="PROSITE" id="PS51257">
    <property type="entry name" value="PROKAR_LIPOPROTEIN"/>
    <property type="match status" value="1"/>
</dbReference>
<comment type="subcellular location">
    <subcellularLocation>
        <location evidence="1">Secreted</location>
    </subcellularLocation>
</comment>
<dbReference type="GO" id="GO:0016810">
    <property type="term" value="F:hydrolase activity, acting on carbon-nitrogen (but not peptide) bonds"/>
    <property type="evidence" value="ECO:0007669"/>
    <property type="project" value="InterPro"/>
</dbReference>
<dbReference type="InterPro" id="IPR051398">
    <property type="entry name" value="Polysacch_Deacetylase"/>
</dbReference>
<reference evidence="5 6" key="1">
    <citation type="submission" date="2017-06" db="EMBL/GenBank/DDBJ databases">
        <title>Draft Genome Sequence of Natranaerobius trueperi halophilic, alkalithermophilic bacteria from soda lakes.</title>
        <authorList>
            <person name="Zhao B."/>
        </authorList>
    </citation>
    <scope>NUCLEOTIDE SEQUENCE [LARGE SCALE GENOMIC DNA]</scope>
    <source>
        <strain evidence="5 6">DSM 18760</strain>
    </source>
</reference>
<evidence type="ECO:0000256" key="3">
    <source>
        <dbReference type="SAM" id="MobiDB-lite"/>
    </source>
</evidence>
<proteinExistence type="predicted"/>
<dbReference type="Gene3D" id="3.20.20.370">
    <property type="entry name" value="Glycoside hydrolase/deacetylase"/>
    <property type="match status" value="1"/>
</dbReference>
<dbReference type="OrthoDB" id="9778320at2"/>
<evidence type="ECO:0000259" key="4">
    <source>
        <dbReference type="Pfam" id="PF01522"/>
    </source>
</evidence>
<sequence length="384" mass="44677">MKKVSVKRSKATFITVGLCLILTLIFITGCQDQETEGKPKEETSDENEISEGSNEKEDKKEDEEDNSEPEIDYQNVEPNELGEIMILMYHRIGDEEDTWERTRENFREDLERLYEKDYRIVNLMDIVEGNIDLPPGKTPVVLTFDDGTSGHFGYKENEDGEKIIDPDTAVGIILEMKEKYEDFTVGGTFYVNYLPTPFKSQDKYEEKIIHLDELGFEIGNHGYNHQDLKKISEDNSKEEAKELIQEELGLHQKYTEEIIPNYQVKSLALAFGQWPQGDKLKEYVYSGEHNDTSYEHKAVLNVGWKPSKSPFHKGFDSLDLPRIRADQARIDKWLSHYENRPEDRYVSDGNNNTISIPEEKEDYLNEEFLDEINKEINLYSIEKD</sequence>
<dbReference type="GO" id="GO:0005975">
    <property type="term" value="P:carbohydrate metabolic process"/>
    <property type="evidence" value="ECO:0007669"/>
    <property type="project" value="InterPro"/>
</dbReference>
<dbReference type="Proteomes" id="UP000214588">
    <property type="component" value="Unassembled WGS sequence"/>
</dbReference>
<protein>
    <recommendedName>
        <fullName evidence="4">NodB homology domain-containing protein</fullName>
    </recommendedName>
</protein>
<dbReference type="RefSeq" id="WP_089022571.1">
    <property type="nucleotide sequence ID" value="NZ_NIQC01000002.1"/>
</dbReference>
<feature type="domain" description="NodB homology" evidence="4">
    <location>
        <begin position="135"/>
        <end position="272"/>
    </location>
</feature>
<dbReference type="SUPFAM" id="SSF88713">
    <property type="entry name" value="Glycoside hydrolase/deacetylase"/>
    <property type="match status" value="1"/>
</dbReference>
<dbReference type="Pfam" id="PF01522">
    <property type="entry name" value="Polysacc_deac_1"/>
    <property type="match status" value="1"/>
</dbReference>
<dbReference type="PANTHER" id="PTHR34216">
    <property type="match status" value="1"/>
</dbReference>
<organism evidence="5 6">
    <name type="scientific">Natranaerobius trueperi</name>
    <dbReference type="NCBI Taxonomy" id="759412"/>
    <lineage>
        <taxon>Bacteria</taxon>
        <taxon>Bacillati</taxon>
        <taxon>Bacillota</taxon>
        <taxon>Clostridia</taxon>
        <taxon>Natranaerobiales</taxon>
        <taxon>Natranaerobiaceae</taxon>
        <taxon>Natranaerobius</taxon>
    </lineage>
</organism>
<feature type="compositionally biased region" description="Acidic residues" evidence="3">
    <location>
        <begin position="60"/>
        <end position="71"/>
    </location>
</feature>
<dbReference type="EMBL" id="NIQC01000002">
    <property type="protein sequence ID" value="OWZ84767.1"/>
    <property type="molecule type" value="Genomic_DNA"/>
</dbReference>
<name>A0A226C2Y2_9FIRM</name>
<gene>
    <name evidence="5" type="ORF">CDO51_01740</name>
</gene>
<dbReference type="InterPro" id="IPR002509">
    <property type="entry name" value="NODB_dom"/>
</dbReference>
<feature type="region of interest" description="Disordered" evidence="3">
    <location>
        <begin position="33"/>
        <end position="77"/>
    </location>
</feature>
<evidence type="ECO:0000256" key="1">
    <source>
        <dbReference type="ARBA" id="ARBA00004613"/>
    </source>
</evidence>
<keyword evidence="6" id="KW-1185">Reference proteome</keyword>